<reference evidence="2 3" key="1">
    <citation type="submission" date="2020-10" db="EMBL/GenBank/DDBJ databases">
        <title>The Coptis chinensis genome and diversification of protoberbering-type alkaloids.</title>
        <authorList>
            <person name="Wang B."/>
            <person name="Shu S."/>
            <person name="Song C."/>
            <person name="Liu Y."/>
        </authorList>
    </citation>
    <scope>NUCLEOTIDE SEQUENCE [LARGE SCALE GENOMIC DNA]</scope>
    <source>
        <strain evidence="2">HL-2020</strain>
        <tissue evidence="2">Leaf</tissue>
    </source>
</reference>
<dbReference type="AlphaFoldDB" id="A0A835HXS8"/>
<sequence>MKDTGIKKAPDISSIEVNGSLHEFIMGGRSHPCTKETSEMLNVDDKEKEIALTYHSERLAIASGLISTAPSTPIRIVKNLRVCDDCHSARKLLSKIFGRVIIVRDHNHSHHFCEGFCSSRDFW</sequence>
<dbReference type="OrthoDB" id="185373at2759"/>
<accession>A0A835HXS8</accession>
<dbReference type="Pfam" id="PF14432">
    <property type="entry name" value="DYW_deaminase"/>
    <property type="match status" value="1"/>
</dbReference>
<dbReference type="InterPro" id="IPR032867">
    <property type="entry name" value="DYW_dom"/>
</dbReference>
<evidence type="ECO:0000313" key="3">
    <source>
        <dbReference type="Proteomes" id="UP000631114"/>
    </source>
</evidence>
<keyword evidence="3" id="KW-1185">Reference proteome</keyword>
<organism evidence="2 3">
    <name type="scientific">Coptis chinensis</name>
    <dbReference type="NCBI Taxonomy" id="261450"/>
    <lineage>
        <taxon>Eukaryota</taxon>
        <taxon>Viridiplantae</taxon>
        <taxon>Streptophyta</taxon>
        <taxon>Embryophyta</taxon>
        <taxon>Tracheophyta</taxon>
        <taxon>Spermatophyta</taxon>
        <taxon>Magnoliopsida</taxon>
        <taxon>Ranunculales</taxon>
        <taxon>Ranunculaceae</taxon>
        <taxon>Coptidoideae</taxon>
        <taxon>Coptis</taxon>
    </lineage>
</organism>
<comment type="caution">
    <text evidence="2">The sequence shown here is derived from an EMBL/GenBank/DDBJ whole genome shotgun (WGS) entry which is preliminary data.</text>
</comment>
<dbReference type="Proteomes" id="UP000631114">
    <property type="component" value="Unassembled WGS sequence"/>
</dbReference>
<name>A0A835HXS8_9MAGN</name>
<feature type="domain" description="DYW" evidence="1">
    <location>
        <begin position="40"/>
        <end position="123"/>
    </location>
</feature>
<evidence type="ECO:0000259" key="1">
    <source>
        <dbReference type="Pfam" id="PF14432"/>
    </source>
</evidence>
<dbReference type="EMBL" id="JADFTS010000004">
    <property type="protein sequence ID" value="KAF9608115.1"/>
    <property type="molecule type" value="Genomic_DNA"/>
</dbReference>
<evidence type="ECO:0000313" key="2">
    <source>
        <dbReference type="EMBL" id="KAF9608115.1"/>
    </source>
</evidence>
<proteinExistence type="predicted"/>
<dbReference type="GO" id="GO:0008270">
    <property type="term" value="F:zinc ion binding"/>
    <property type="evidence" value="ECO:0007669"/>
    <property type="project" value="InterPro"/>
</dbReference>
<gene>
    <name evidence="2" type="ORF">IFM89_006042</name>
</gene>
<protein>
    <recommendedName>
        <fullName evidence="1">DYW domain-containing protein</fullName>
    </recommendedName>
</protein>